<organism evidence="1 2">
    <name type="scientific">Rhabditophanes sp. KR3021</name>
    <dbReference type="NCBI Taxonomy" id="114890"/>
    <lineage>
        <taxon>Eukaryota</taxon>
        <taxon>Metazoa</taxon>
        <taxon>Ecdysozoa</taxon>
        <taxon>Nematoda</taxon>
        <taxon>Chromadorea</taxon>
        <taxon>Rhabditida</taxon>
        <taxon>Tylenchina</taxon>
        <taxon>Panagrolaimomorpha</taxon>
        <taxon>Strongyloidoidea</taxon>
        <taxon>Alloionematidae</taxon>
        <taxon>Rhabditophanes</taxon>
    </lineage>
</organism>
<dbReference type="Proteomes" id="UP000095286">
    <property type="component" value="Unplaced"/>
</dbReference>
<reference evidence="2" key="1">
    <citation type="submission" date="2016-11" db="UniProtKB">
        <authorList>
            <consortium name="WormBaseParasite"/>
        </authorList>
    </citation>
    <scope>IDENTIFICATION</scope>
    <source>
        <strain evidence="2">KR3021</strain>
    </source>
</reference>
<dbReference type="WBParaSite" id="RSKR_0000596266.1">
    <property type="protein sequence ID" value="RSKR_0000596266.1"/>
    <property type="gene ID" value="RSKR_0000596266"/>
</dbReference>
<name>A0AC35TYU9_9BILA</name>
<accession>A0AC35TYU9</accession>
<protein>
    <submittedName>
        <fullName evidence="2">G_PROTEIN_RECEP_F1_2 domain-containing protein</fullName>
    </submittedName>
</protein>
<sequence length="336" mass="38869">MLFTLDKIINLFIFLFSLISNILGLSLFHHFKVSGKINTANWLIFIQCSSDIVFSVSSFLFHSEIATINKYVVFYLINFESVDLHFTVSFLFVYIFLIIAFFNPCIVATMLYTRYKTITNSGVSEKIGMKKVVKILLANTVFIIIAMFSLMYNGFEIDGDPQILYKFDQVNNYTDTYVNENSRAILFNLTSIKYMISIASLVIYITIMLGIIMTYLIKYRAFMTKNLIYMSEMTRMLNNDFFKILLLQTISPILFLFGPFSVAIISILLQIPTRNLITYIFISGSCVPLSNALFLLIFLRKSRDIMKNRFKRLVNSILCKTNQNIFLALTTHTKKD</sequence>
<evidence type="ECO:0000313" key="2">
    <source>
        <dbReference type="WBParaSite" id="RSKR_0000596266.1"/>
    </source>
</evidence>
<proteinExistence type="predicted"/>
<evidence type="ECO:0000313" key="1">
    <source>
        <dbReference type="Proteomes" id="UP000095286"/>
    </source>
</evidence>